<evidence type="ECO:0000313" key="1">
    <source>
        <dbReference type="EMBL" id="GEN64190.1"/>
    </source>
</evidence>
<dbReference type="AlphaFoldDB" id="A0A511XMM9"/>
<dbReference type="EMBL" id="BJYG01000035">
    <property type="protein sequence ID" value="GEN64190.1"/>
    <property type="molecule type" value="Genomic_DNA"/>
</dbReference>
<reference evidence="1 2" key="1">
    <citation type="submission" date="2019-07" db="EMBL/GenBank/DDBJ databases">
        <title>Whole genome shotgun sequence of Acetobacter oeni NBRC 105207.</title>
        <authorList>
            <person name="Hosoyama A."/>
            <person name="Uohara A."/>
            <person name="Ohji S."/>
            <person name="Ichikawa N."/>
        </authorList>
    </citation>
    <scope>NUCLEOTIDE SEQUENCE [LARGE SCALE GENOMIC DNA]</scope>
    <source>
        <strain evidence="1 2">NBRC 105207</strain>
    </source>
</reference>
<protein>
    <submittedName>
        <fullName evidence="1">Uncharacterized protein</fullName>
    </submittedName>
</protein>
<dbReference type="Proteomes" id="UP000321746">
    <property type="component" value="Unassembled WGS sequence"/>
</dbReference>
<sequence>MYEDAQRVSAAFSQMYQSFWGSNRSQTCRTHKGDGLAPVLGGNLKTEGALKHGETRCPSVGRPD</sequence>
<evidence type="ECO:0000313" key="2">
    <source>
        <dbReference type="Proteomes" id="UP000321746"/>
    </source>
</evidence>
<proteinExistence type="predicted"/>
<accession>A0A511XMM9</accession>
<organism evidence="1 2">
    <name type="scientific">Acetobacter oeni</name>
    <dbReference type="NCBI Taxonomy" id="304077"/>
    <lineage>
        <taxon>Bacteria</taxon>
        <taxon>Pseudomonadati</taxon>
        <taxon>Pseudomonadota</taxon>
        <taxon>Alphaproteobacteria</taxon>
        <taxon>Acetobacterales</taxon>
        <taxon>Acetobacteraceae</taxon>
        <taxon>Acetobacter</taxon>
    </lineage>
</organism>
<keyword evidence="2" id="KW-1185">Reference proteome</keyword>
<gene>
    <name evidence="1" type="ORF">AOE01nite_24140</name>
</gene>
<comment type="caution">
    <text evidence="1">The sequence shown here is derived from an EMBL/GenBank/DDBJ whole genome shotgun (WGS) entry which is preliminary data.</text>
</comment>
<name>A0A511XMM9_9PROT</name>